<feature type="region of interest" description="Disordered" evidence="1">
    <location>
        <begin position="170"/>
        <end position="230"/>
    </location>
</feature>
<proteinExistence type="predicted"/>
<dbReference type="InterPro" id="IPR018744">
    <property type="entry name" value="DUF2293"/>
</dbReference>
<dbReference type="GeneID" id="81381259"/>
<organism evidence="3 4">
    <name type="scientific">Penicillium citrinum</name>
    <dbReference type="NCBI Taxonomy" id="5077"/>
    <lineage>
        <taxon>Eukaryota</taxon>
        <taxon>Fungi</taxon>
        <taxon>Dikarya</taxon>
        <taxon>Ascomycota</taxon>
        <taxon>Pezizomycotina</taxon>
        <taxon>Eurotiomycetes</taxon>
        <taxon>Eurotiomycetidae</taxon>
        <taxon>Eurotiales</taxon>
        <taxon>Aspergillaceae</taxon>
        <taxon>Penicillium</taxon>
    </lineage>
</organism>
<dbReference type="Pfam" id="PF10056">
    <property type="entry name" value="DUF2293"/>
    <property type="match status" value="1"/>
</dbReference>
<evidence type="ECO:0000313" key="4">
    <source>
        <dbReference type="Proteomes" id="UP001147733"/>
    </source>
</evidence>
<evidence type="ECO:0000259" key="2">
    <source>
        <dbReference type="Pfam" id="PF10056"/>
    </source>
</evidence>
<dbReference type="PANTHER" id="PTHR38113:SF2">
    <property type="entry name" value="DUF2293 DOMAIN-CONTAINING PROTEIN"/>
    <property type="match status" value="1"/>
</dbReference>
<comment type="caution">
    <text evidence="3">The sequence shown here is derived from an EMBL/GenBank/DDBJ whole genome shotgun (WGS) entry which is preliminary data.</text>
</comment>
<reference evidence="3" key="1">
    <citation type="submission" date="2022-11" db="EMBL/GenBank/DDBJ databases">
        <authorList>
            <person name="Petersen C."/>
        </authorList>
    </citation>
    <scope>NUCLEOTIDE SEQUENCE</scope>
    <source>
        <strain evidence="3">IBT 23319</strain>
    </source>
</reference>
<keyword evidence="4" id="KW-1185">Reference proteome</keyword>
<dbReference type="RefSeq" id="XP_056504586.1">
    <property type="nucleotide sequence ID" value="XM_056642092.1"/>
</dbReference>
<gene>
    <name evidence="3" type="ORF">N7469_003172</name>
</gene>
<dbReference type="Proteomes" id="UP001147733">
    <property type="component" value="Unassembled WGS sequence"/>
</dbReference>
<dbReference type="EMBL" id="JAPQKT010000002">
    <property type="protein sequence ID" value="KAJ5241581.1"/>
    <property type="molecule type" value="Genomic_DNA"/>
</dbReference>
<feature type="compositionally biased region" description="Low complexity" evidence="1">
    <location>
        <begin position="183"/>
        <end position="197"/>
    </location>
</feature>
<accession>A0A9W9TU79</accession>
<evidence type="ECO:0000313" key="3">
    <source>
        <dbReference type="EMBL" id="KAJ5241581.1"/>
    </source>
</evidence>
<dbReference type="PANTHER" id="PTHR38113">
    <property type="match status" value="1"/>
</dbReference>
<name>A0A9W9TU79_PENCI</name>
<evidence type="ECO:0000256" key="1">
    <source>
        <dbReference type="SAM" id="MobiDB-lite"/>
    </source>
</evidence>
<dbReference type="OrthoDB" id="5381833at2759"/>
<feature type="compositionally biased region" description="Acidic residues" evidence="1">
    <location>
        <begin position="208"/>
        <end position="218"/>
    </location>
</feature>
<dbReference type="AlphaFoldDB" id="A0A9W9TU79"/>
<feature type="domain" description="DUF2293" evidence="2">
    <location>
        <begin position="84"/>
        <end position="166"/>
    </location>
</feature>
<reference evidence="3" key="2">
    <citation type="journal article" date="2023" name="IMA Fungus">
        <title>Comparative genomic study of the Penicillium genus elucidates a diverse pangenome and 15 lateral gene transfer events.</title>
        <authorList>
            <person name="Petersen C."/>
            <person name="Sorensen T."/>
            <person name="Nielsen M.R."/>
            <person name="Sondergaard T.E."/>
            <person name="Sorensen J.L."/>
            <person name="Fitzpatrick D.A."/>
            <person name="Frisvad J.C."/>
            <person name="Nielsen K.L."/>
        </authorList>
    </citation>
    <scope>NUCLEOTIDE SEQUENCE</scope>
    <source>
        <strain evidence="3">IBT 23319</strain>
    </source>
</reference>
<sequence length="230" mass="25711">MPRDYVFVPKGNVYITRHCRSKTKSIQKTVYIVWDRTGSKSLGIRVPSSIHSEVREMSSETAQHRALIVQANNTKILAHGRRLLLKEYPKVPPDSLETILNHAFLKGSGRVGRSNVLTDRRKALLAVQAYIRHNLTSYEYLLKRNKKRDEARREVEPLVRAIMKSWMGVSSEQDENLAPPGTSLDDPISISSSPCSSRAGSVMLVDSGESEGESEDCAESVQSTDSPEML</sequence>
<protein>
    <recommendedName>
        <fullName evidence="2">DUF2293 domain-containing protein</fullName>
    </recommendedName>
</protein>
<feature type="compositionally biased region" description="Polar residues" evidence="1">
    <location>
        <begin position="220"/>
        <end position="230"/>
    </location>
</feature>